<keyword evidence="1" id="KW-0547">Nucleotide-binding</keyword>
<dbReference type="STRING" id="27835.A0A0N4XXY8"/>
<dbReference type="PANTHER" id="PTHR45626">
    <property type="entry name" value="TRANSCRIPTION TERMINATION FACTOR 2-RELATED"/>
    <property type="match status" value="1"/>
</dbReference>
<dbReference type="InterPro" id="IPR049730">
    <property type="entry name" value="SNF2/RAD54-like_C"/>
</dbReference>
<reference evidence="9" key="1">
    <citation type="submission" date="2017-02" db="UniProtKB">
        <authorList>
            <consortium name="WormBaseParasite"/>
        </authorList>
    </citation>
    <scope>IDENTIFICATION</scope>
</reference>
<dbReference type="OMA" id="NIHWERI"/>
<feature type="compositionally biased region" description="Polar residues" evidence="4">
    <location>
        <begin position="101"/>
        <end position="119"/>
    </location>
</feature>
<dbReference type="SUPFAM" id="SSF52540">
    <property type="entry name" value="P-loop containing nucleoside triphosphate hydrolases"/>
    <property type="match status" value="2"/>
</dbReference>
<evidence type="ECO:0000313" key="7">
    <source>
        <dbReference type="EMBL" id="VDL71494.1"/>
    </source>
</evidence>
<dbReference type="GO" id="GO:0006281">
    <property type="term" value="P:DNA repair"/>
    <property type="evidence" value="ECO:0007669"/>
    <property type="project" value="TreeGrafter"/>
</dbReference>
<dbReference type="SMART" id="SM00487">
    <property type="entry name" value="DEXDc"/>
    <property type="match status" value="1"/>
</dbReference>
<dbReference type="Gene3D" id="3.40.50.300">
    <property type="entry name" value="P-loop containing nucleotide triphosphate hydrolases"/>
    <property type="match status" value="1"/>
</dbReference>
<feature type="domain" description="Helicase ATP-binding" evidence="5">
    <location>
        <begin position="516"/>
        <end position="710"/>
    </location>
</feature>
<dbReference type="PROSITE" id="PS51192">
    <property type="entry name" value="HELICASE_ATP_BIND_1"/>
    <property type="match status" value="1"/>
</dbReference>
<keyword evidence="8" id="KW-1185">Reference proteome</keyword>
<reference evidence="7 8" key="2">
    <citation type="submission" date="2018-11" db="EMBL/GenBank/DDBJ databases">
        <authorList>
            <consortium name="Pathogen Informatics"/>
        </authorList>
    </citation>
    <scope>NUCLEOTIDE SEQUENCE [LARGE SCALE GENOMIC DNA]</scope>
</reference>
<dbReference type="GO" id="GO:0005634">
    <property type="term" value="C:nucleus"/>
    <property type="evidence" value="ECO:0007669"/>
    <property type="project" value="TreeGrafter"/>
</dbReference>
<dbReference type="Pfam" id="PF00176">
    <property type="entry name" value="SNF2-rel_dom"/>
    <property type="match status" value="1"/>
</dbReference>
<feature type="region of interest" description="Disordered" evidence="4">
    <location>
        <begin position="318"/>
        <end position="359"/>
    </location>
</feature>
<dbReference type="InterPro" id="IPR014001">
    <property type="entry name" value="Helicase_ATP-bd"/>
</dbReference>
<dbReference type="InterPro" id="IPR050628">
    <property type="entry name" value="SNF2_RAD54_helicase_TF"/>
</dbReference>
<evidence type="ECO:0000259" key="5">
    <source>
        <dbReference type="PROSITE" id="PS51192"/>
    </source>
</evidence>
<accession>A0A0N4XXY8</accession>
<dbReference type="GO" id="GO:0016787">
    <property type="term" value="F:hydrolase activity"/>
    <property type="evidence" value="ECO:0007669"/>
    <property type="project" value="UniProtKB-KW"/>
</dbReference>
<dbReference type="EMBL" id="UYSL01019939">
    <property type="protein sequence ID" value="VDL71494.1"/>
    <property type="molecule type" value="Genomic_DNA"/>
</dbReference>
<name>A0A0N4XXY8_NIPBR</name>
<feature type="domain" description="Helicase C-terminal" evidence="6">
    <location>
        <begin position="916"/>
        <end position="1081"/>
    </location>
</feature>
<dbReference type="GO" id="GO:0008094">
    <property type="term" value="F:ATP-dependent activity, acting on DNA"/>
    <property type="evidence" value="ECO:0007669"/>
    <property type="project" value="TreeGrafter"/>
</dbReference>
<feature type="region of interest" description="Disordered" evidence="4">
    <location>
        <begin position="94"/>
        <end position="243"/>
    </location>
</feature>
<evidence type="ECO:0000256" key="2">
    <source>
        <dbReference type="ARBA" id="ARBA00022801"/>
    </source>
</evidence>
<feature type="region of interest" description="Disordered" evidence="4">
    <location>
        <begin position="278"/>
        <end position="304"/>
    </location>
</feature>
<feature type="compositionally biased region" description="Basic and acidic residues" evidence="4">
    <location>
        <begin position="333"/>
        <end position="355"/>
    </location>
</feature>
<evidence type="ECO:0000256" key="1">
    <source>
        <dbReference type="ARBA" id="ARBA00022741"/>
    </source>
</evidence>
<dbReference type="CDD" id="cd18793">
    <property type="entry name" value="SF2_C_SNF"/>
    <property type="match status" value="1"/>
</dbReference>
<dbReference type="PROSITE" id="PS51194">
    <property type="entry name" value="HELICASE_CTER"/>
    <property type="match status" value="1"/>
</dbReference>
<evidence type="ECO:0000256" key="4">
    <source>
        <dbReference type="SAM" id="MobiDB-lite"/>
    </source>
</evidence>
<dbReference type="InterPro" id="IPR000330">
    <property type="entry name" value="SNF2_N"/>
</dbReference>
<feature type="compositionally biased region" description="Basic and acidic residues" evidence="4">
    <location>
        <begin position="179"/>
        <end position="190"/>
    </location>
</feature>
<proteinExistence type="predicted"/>
<dbReference type="Pfam" id="PF00271">
    <property type="entry name" value="Helicase_C"/>
    <property type="match status" value="1"/>
</dbReference>
<dbReference type="WBParaSite" id="NBR_0000790401-mRNA-1">
    <property type="protein sequence ID" value="NBR_0000790401-mRNA-1"/>
    <property type="gene ID" value="NBR_0000790401"/>
</dbReference>
<dbReference type="AlphaFoldDB" id="A0A0N4XXY8"/>
<dbReference type="SMART" id="SM00490">
    <property type="entry name" value="HELICc"/>
    <property type="match status" value="1"/>
</dbReference>
<evidence type="ECO:0000256" key="3">
    <source>
        <dbReference type="ARBA" id="ARBA00022840"/>
    </source>
</evidence>
<dbReference type="Proteomes" id="UP000271162">
    <property type="component" value="Unassembled WGS sequence"/>
</dbReference>
<dbReference type="Gene3D" id="3.40.50.10810">
    <property type="entry name" value="Tandem AAA-ATPase domain"/>
    <property type="match status" value="1"/>
</dbReference>
<protein>
    <submittedName>
        <fullName evidence="9">Transcription termination factor 2 (inferred by orthology to a human protein)</fullName>
    </submittedName>
</protein>
<dbReference type="GO" id="GO:0005524">
    <property type="term" value="F:ATP binding"/>
    <property type="evidence" value="ECO:0007669"/>
    <property type="project" value="UniProtKB-KW"/>
</dbReference>
<feature type="compositionally biased region" description="Polar residues" evidence="4">
    <location>
        <begin position="148"/>
        <end position="169"/>
    </location>
</feature>
<gene>
    <name evidence="7" type="ORF">NBR_LOCUS7905</name>
</gene>
<evidence type="ECO:0000313" key="9">
    <source>
        <dbReference type="WBParaSite" id="NBR_0000790401-mRNA-1"/>
    </source>
</evidence>
<feature type="region of interest" description="Disordered" evidence="4">
    <location>
        <begin position="38"/>
        <end position="61"/>
    </location>
</feature>
<keyword evidence="3" id="KW-0067">ATP-binding</keyword>
<evidence type="ECO:0000259" key="6">
    <source>
        <dbReference type="PROSITE" id="PS51194"/>
    </source>
</evidence>
<sequence>MGDISAVSPAESDVAMTSYLANQVPRTPMVKSNIEASLSKLPLTSTPKPERTGTAPSLSDSFASLSVCDDRPLELASPRASHLTNDQGKLRDYIFRKGLSKQKSSAPRNSGSSLTTSLRNEGIGRFDANSPFASSRSSKETNRGYAPETTNKSGACSAVANSIPSSSRGGTADTAVVHVHSDLRQKEFKPFKPSASAAIADNDSVIGSGFSSTKKLSHEPHRTAASPIENYNSEENHNRSAIADDLDDINLSLKEFSIDDSYDAPPNLGDGDIVEESISIRDLSPRKQTDRASPGSGGDVEQEDVAYDVIILSENEISPKESPEVVTISPTPVEERPIKPRKGLEARDRRPERPESAASDEVQVIKTVVRKYAKETTANLQSMLNNVQRLIRGAFNLPDGGAKLVAQRDEIMAELRMREEMNVHATVIERVEPEEPPNLVERQPFPGHHDRRNLNINDVLRDPQPIVHRAIQEKALIELHKSLTSQPDAKQLTETPAGLNCTLKEHQQAGLTWMKWRESLEPKGGILADEMGLGKTLSIIALIVDSKTQRKKRRQEGTNEVDKERKKLIREKGLVPSHGTLVIAPAALIYHWETEIKTRCDDHVLKVLVYHSNRKRFNADMLARSDVVITTYTLVANDVEKGGGAHENPLGNIHWERIVLDEAHNVKNRKTKASKGVCRLNADARWCVTGTPLHNNLWDLYSLMKFLKVEYFSEEMFWKNYVASATKKSVERLNLLMKNFVLRREKNTISPLTEKPLIELPEKHVHDHKLEFTEGERKAYDLMFEASRAKVKELLTEEEVEQRFGGRSKKSTAPLVAKNVFLGTAGAGSVPDSNFRRMGCMLVILLRLRQACIHFSLTRNAVDLEAFQSIDSENPLTAEEQENLANMTIDSFLSPQKVDDVTFIFKRKFVSAKIQLTLELLESILEDGEKCVIVSQWTSFLKILEKHIKKRFPSLAQCSSITGEVSPSERQERVTSFNEDESGINIMLISITAGGVGLNLTGGNHLILMDLHWNPALELQARDRVHRMGQTREVHLHKIVMKGSIEERVLDLQMKKMELAKNVLQGAVSKKNMNLTMADLKFLFDLDPRV</sequence>
<evidence type="ECO:0000313" key="8">
    <source>
        <dbReference type="Proteomes" id="UP000271162"/>
    </source>
</evidence>
<dbReference type="InterPro" id="IPR038718">
    <property type="entry name" value="SNF2-like_sf"/>
</dbReference>
<keyword evidence="2" id="KW-0378">Hydrolase</keyword>
<dbReference type="InterPro" id="IPR001650">
    <property type="entry name" value="Helicase_C-like"/>
</dbReference>
<dbReference type="InterPro" id="IPR027417">
    <property type="entry name" value="P-loop_NTPase"/>
</dbReference>
<organism evidence="9">
    <name type="scientific">Nippostrongylus brasiliensis</name>
    <name type="common">Rat hookworm</name>
    <dbReference type="NCBI Taxonomy" id="27835"/>
    <lineage>
        <taxon>Eukaryota</taxon>
        <taxon>Metazoa</taxon>
        <taxon>Ecdysozoa</taxon>
        <taxon>Nematoda</taxon>
        <taxon>Chromadorea</taxon>
        <taxon>Rhabditida</taxon>
        <taxon>Rhabditina</taxon>
        <taxon>Rhabditomorpha</taxon>
        <taxon>Strongyloidea</taxon>
        <taxon>Heligmosomidae</taxon>
        <taxon>Nippostrongylus</taxon>
    </lineage>
</organism>
<dbReference type="PANTHER" id="PTHR45626:SF50">
    <property type="entry name" value="TRANSCRIPTION TERMINATION FACTOR 2"/>
    <property type="match status" value="1"/>
</dbReference>